<evidence type="ECO:0000256" key="7">
    <source>
        <dbReference type="ARBA" id="ARBA00022842"/>
    </source>
</evidence>
<dbReference type="PANTHER" id="PTHR30040">
    <property type="entry name" value="THIAMINE BIOSYNTHESIS LIPOPROTEIN APBE"/>
    <property type="match status" value="1"/>
</dbReference>
<evidence type="ECO:0000256" key="11">
    <source>
        <dbReference type="PIRSR" id="PIRSR006268-2"/>
    </source>
</evidence>
<keyword evidence="3 10" id="KW-0285">Flavoprotein</keyword>
<keyword evidence="7 10" id="KW-0460">Magnesium</keyword>
<comment type="cofactor">
    <cofactor evidence="11">
        <name>Mg(2+)</name>
        <dbReference type="ChEBI" id="CHEBI:18420"/>
    </cofactor>
    <cofactor evidence="11">
        <name>Mn(2+)</name>
        <dbReference type="ChEBI" id="CHEBI:29035"/>
    </cofactor>
    <text evidence="11">Magnesium. Can also use manganese.</text>
</comment>
<dbReference type="InterPro" id="IPR024932">
    <property type="entry name" value="ApbE"/>
</dbReference>
<dbReference type="SUPFAM" id="SSF143631">
    <property type="entry name" value="ApbE-like"/>
    <property type="match status" value="1"/>
</dbReference>
<proteinExistence type="inferred from homology"/>
<dbReference type="PIRSF" id="PIRSF006268">
    <property type="entry name" value="ApbE"/>
    <property type="match status" value="1"/>
</dbReference>
<dbReference type="EC" id="2.7.1.180" evidence="1 10"/>
<name>A3UAE7_CROAH</name>
<comment type="similarity">
    <text evidence="10">Belongs to the ApbE family.</text>
</comment>
<keyword evidence="12" id="KW-0449">Lipoprotein</keyword>
<dbReference type="AlphaFoldDB" id="A3UAE7"/>
<keyword evidence="6 10" id="KW-0274">FAD</keyword>
<evidence type="ECO:0000313" key="13">
    <source>
        <dbReference type="Proteomes" id="UP000002297"/>
    </source>
</evidence>
<dbReference type="Proteomes" id="UP000002297">
    <property type="component" value="Chromosome"/>
</dbReference>
<dbReference type="InterPro" id="IPR003374">
    <property type="entry name" value="ApbE-like_sf"/>
</dbReference>
<dbReference type="GeneID" id="89454140"/>
<evidence type="ECO:0000256" key="8">
    <source>
        <dbReference type="ARBA" id="ARBA00031306"/>
    </source>
</evidence>
<gene>
    <name evidence="12" type="ordered locus">CA2559_12123</name>
</gene>
<evidence type="ECO:0000313" key="12">
    <source>
        <dbReference type="EMBL" id="EAP86783.1"/>
    </source>
</evidence>
<evidence type="ECO:0000256" key="6">
    <source>
        <dbReference type="ARBA" id="ARBA00022827"/>
    </source>
</evidence>
<comment type="catalytic activity">
    <reaction evidence="9 10">
        <text>L-threonyl-[protein] + FAD = FMN-L-threonyl-[protein] + AMP + H(+)</text>
        <dbReference type="Rhea" id="RHEA:36847"/>
        <dbReference type="Rhea" id="RHEA-COMP:11060"/>
        <dbReference type="Rhea" id="RHEA-COMP:11061"/>
        <dbReference type="ChEBI" id="CHEBI:15378"/>
        <dbReference type="ChEBI" id="CHEBI:30013"/>
        <dbReference type="ChEBI" id="CHEBI:57692"/>
        <dbReference type="ChEBI" id="CHEBI:74257"/>
        <dbReference type="ChEBI" id="CHEBI:456215"/>
        <dbReference type="EC" id="2.7.1.180"/>
    </reaction>
</comment>
<sequence>MKKCLFLLVIFFIWSCNNNDQNEKRISGNALGTTYQIIYFDNLDEEVFTKDMDSLLYAVNSSLSTYQSDSDISKLNAGDTTIVIDDMFTEVFQLSKKIHKESSGYFDPTVGNLVNAYGFGSKKFTTVVDSTVIDSLTTYVGLDKVVLNKNRTISKKHPEVYLEFNSIAKGYCLDRISTYLKEKDISNFLIELGGELVASGSKQPENKLWVAGIEEPLEDGSRAIAKTVKLKDIAMATSGNYRKYKIDSLSGQKYVHTINPLTGFPEQNDMLSASVFAQTCAEADAYATTFMTMGFKKSKQLLDSLQSIDAYLMYLNTDNEIEVYVTKGIEPFIN</sequence>
<accession>A3UAE7</accession>
<dbReference type="GO" id="GO:0016740">
    <property type="term" value="F:transferase activity"/>
    <property type="evidence" value="ECO:0007669"/>
    <property type="project" value="UniProtKB-UniRule"/>
</dbReference>
<dbReference type="Gene3D" id="3.10.520.10">
    <property type="entry name" value="ApbE-like domains"/>
    <property type="match status" value="1"/>
</dbReference>
<evidence type="ECO:0000256" key="10">
    <source>
        <dbReference type="PIRNR" id="PIRNR006268"/>
    </source>
</evidence>
<keyword evidence="5 10" id="KW-0479">Metal-binding</keyword>
<dbReference type="GO" id="GO:0046872">
    <property type="term" value="F:metal ion binding"/>
    <property type="evidence" value="ECO:0007669"/>
    <property type="project" value="UniProtKB-UniRule"/>
</dbReference>
<feature type="binding site" evidence="11">
    <location>
        <position position="288"/>
    </location>
    <ligand>
        <name>Mg(2+)</name>
        <dbReference type="ChEBI" id="CHEBI:18420"/>
    </ligand>
</feature>
<dbReference type="STRING" id="216432.CA2559_12123"/>
<evidence type="ECO:0000256" key="5">
    <source>
        <dbReference type="ARBA" id="ARBA00022723"/>
    </source>
</evidence>
<dbReference type="HOGENOM" id="CLU_044403_0_0_10"/>
<dbReference type="RefSeq" id="WP_013188164.1">
    <property type="nucleotide sequence ID" value="NC_014230.1"/>
</dbReference>
<feature type="binding site" evidence="11">
    <location>
        <position position="284"/>
    </location>
    <ligand>
        <name>Mg(2+)</name>
        <dbReference type="ChEBI" id="CHEBI:18420"/>
    </ligand>
</feature>
<dbReference type="OrthoDB" id="9778595at2"/>
<dbReference type="KEGG" id="cat:CA2559_12123"/>
<dbReference type="Pfam" id="PF02424">
    <property type="entry name" value="ApbE"/>
    <property type="match status" value="1"/>
</dbReference>
<dbReference type="PANTHER" id="PTHR30040:SF2">
    <property type="entry name" value="FAD:PROTEIN FMN TRANSFERASE"/>
    <property type="match status" value="1"/>
</dbReference>
<dbReference type="eggNOG" id="COG1477">
    <property type="taxonomic scope" value="Bacteria"/>
</dbReference>
<reference evidence="12 13" key="1">
    <citation type="journal article" date="2010" name="J. Bacteriol.">
        <title>The complete genome sequence of Croceibacter atlanticus HTCC2559T.</title>
        <authorList>
            <person name="Oh H.M."/>
            <person name="Kang I."/>
            <person name="Ferriera S."/>
            <person name="Giovannoni S.J."/>
            <person name="Cho J.C."/>
        </authorList>
    </citation>
    <scope>NUCLEOTIDE SEQUENCE [LARGE SCALE GENOMIC DNA]</scope>
    <source>
        <strain evidence="13">ATCC BAA-628 / HTCC2559 / KCTC 12090</strain>
    </source>
</reference>
<evidence type="ECO:0000256" key="2">
    <source>
        <dbReference type="ARBA" id="ARBA00016337"/>
    </source>
</evidence>
<dbReference type="EMBL" id="CP002046">
    <property type="protein sequence ID" value="EAP86783.1"/>
    <property type="molecule type" value="Genomic_DNA"/>
</dbReference>
<evidence type="ECO:0000256" key="4">
    <source>
        <dbReference type="ARBA" id="ARBA00022679"/>
    </source>
</evidence>
<keyword evidence="13" id="KW-1185">Reference proteome</keyword>
<feature type="binding site" evidence="11">
    <location>
        <position position="166"/>
    </location>
    <ligand>
        <name>Mg(2+)</name>
        <dbReference type="ChEBI" id="CHEBI:18420"/>
    </ligand>
</feature>
<evidence type="ECO:0000256" key="1">
    <source>
        <dbReference type="ARBA" id="ARBA00011955"/>
    </source>
</evidence>
<protein>
    <recommendedName>
        <fullName evidence="2 10">FAD:protein FMN transferase</fullName>
        <ecNumber evidence="1 10">2.7.1.180</ecNumber>
    </recommendedName>
    <alternativeName>
        <fullName evidence="8 10">Flavin transferase</fullName>
    </alternativeName>
</protein>
<evidence type="ECO:0000256" key="3">
    <source>
        <dbReference type="ARBA" id="ARBA00022630"/>
    </source>
</evidence>
<evidence type="ECO:0000256" key="9">
    <source>
        <dbReference type="ARBA" id="ARBA00048540"/>
    </source>
</evidence>
<organism evidence="12 13">
    <name type="scientific">Croceibacter atlanticus (strain ATCC BAA-628 / JCM 21780 / CIP 108009 / IAM 15332 / KCTC 12090 / HTCC2559)</name>
    <dbReference type="NCBI Taxonomy" id="216432"/>
    <lineage>
        <taxon>Bacteria</taxon>
        <taxon>Pseudomonadati</taxon>
        <taxon>Bacteroidota</taxon>
        <taxon>Flavobacteriia</taxon>
        <taxon>Flavobacteriales</taxon>
        <taxon>Flavobacteriaceae</taxon>
        <taxon>Croceibacter</taxon>
    </lineage>
</organism>
<keyword evidence="4 10" id="KW-0808">Transferase</keyword>